<dbReference type="EMBL" id="JAOYFB010000037">
    <property type="protein sequence ID" value="KAK4024639.1"/>
    <property type="molecule type" value="Genomic_DNA"/>
</dbReference>
<evidence type="ECO:0000313" key="1">
    <source>
        <dbReference type="EMBL" id="KAK4024639.1"/>
    </source>
</evidence>
<dbReference type="Proteomes" id="UP001234178">
    <property type="component" value="Unassembled WGS sequence"/>
</dbReference>
<protein>
    <submittedName>
        <fullName evidence="1">Uncharacterized protein</fullName>
    </submittedName>
</protein>
<name>A0ABR0AHS8_9CRUS</name>
<evidence type="ECO:0000313" key="2">
    <source>
        <dbReference type="Proteomes" id="UP001234178"/>
    </source>
</evidence>
<comment type="caution">
    <text evidence="1">The sequence shown here is derived from an EMBL/GenBank/DDBJ whole genome shotgun (WGS) entry which is preliminary data.</text>
</comment>
<proteinExistence type="predicted"/>
<reference evidence="1 2" key="1">
    <citation type="journal article" date="2023" name="Nucleic Acids Res.">
        <title>The hologenome of Daphnia magna reveals possible DNA methylation and microbiome-mediated evolution of the host genome.</title>
        <authorList>
            <person name="Chaturvedi A."/>
            <person name="Li X."/>
            <person name="Dhandapani V."/>
            <person name="Marshall H."/>
            <person name="Kissane S."/>
            <person name="Cuenca-Cambronero M."/>
            <person name="Asole G."/>
            <person name="Calvet F."/>
            <person name="Ruiz-Romero M."/>
            <person name="Marangio P."/>
            <person name="Guigo R."/>
            <person name="Rago D."/>
            <person name="Mirbahai L."/>
            <person name="Eastwood N."/>
            <person name="Colbourne J.K."/>
            <person name="Zhou J."/>
            <person name="Mallon E."/>
            <person name="Orsini L."/>
        </authorList>
    </citation>
    <scope>NUCLEOTIDE SEQUENCE [LARGE SCALE GENOMIC DNA]</scope>
    <source>
        <strain evidence="1">LRV0_1</strain>
    </source>
</reference>
<keyword evidence="2" id="KW-1185">Reference proteome</keyword>
<accession>A0ABR0AHS8</accession>
<sequence>MAEKEENGNFSKKRRLTGSSKWTLDKISRQITESQATLDVDKMIMMQRVESSENVPTSTYHSSEASPIFLESDLSQEARNVQVSWFCDDEEELAVVIAREKDSTPTEQTDSIEFFPKWNPL</sequence>
<gene>
    <name evidence="1" type="ORF">OUZ56_010061</name>
</gene>
<organism evidence="1 2">
    <name type="scientific">Daphnia magna</name>
    <dbReference type="NCBI Taxonomy" id="35525"/>
    <lineage>
        <taxon>Eukaryota</taxon>
        <taxon>Metazoa</taxon>
        <taxon>Ecdysozoa</taxon>
        <taxon>Arthropoda</taxon>
        <taxon>Crustacea</taxon>
        <taxon>Branchiopoda</taxon>
        <taxon>Diplostraca</taxon>
        <taxon>Cladocera</taxon>
        <taxon>Anomopoda</taxon>
        <taxon>Daphniidae</taxon>
        <taxon>Daphnia</taxon>
    </lineage>
</organism>